<sequence length="102" mass="10949">MASFHVHKLFTPEASCSGTRRRGELLAALLLAGFIAKVKPAETKKSSAVAFHKQHFVVDSPLDAVHCAKPKVCSWGPSGNRKEAGSRVLASVTTAGRRLRLP</sequence>
<proteinExistence type="predicted"/>
<evidence type="ECO:0000313" key="2">
    <source>
        <dbReference type="Proteomes" id="UP000729402"/>
    </source>
</evidence>
<organism evidence="1 2">
    <name type="scientific">Zizania palustris</name>
    <name type="common">Northern wild rice</name>
    <dbReference type="NCBI Taxonomy" id="103762"/>
    <lineage>
        <taxon>Eukaryota</taxon>
        <taxon>Viridiplantae</taxon>
        <taxon>Streptophyta</taxon>
        <taxon>Embryophyta</taxon>
        <taxon>Tracheophyta</taxon>
        <taxon>Spermatophyta</taxon>
        <taxon>Magnoliopsida</taxon>
        <taxon>Liliopsida</taxon>
        <taxon>Poales</taxon>
        <taxon>Poaceae</taxon>
        <taxon>BOP clade</taxon>
        <taxon>Oryzoideae</taxon>
        <taxon>Oryzeae</taxon>
        <taxon>Zizaniinae</taxon>
        <taxon>Zizania</taxon>
    </lineage>
</organism>
<keyword evidence="2" id="KW-1185">Reference proteome</keyword>
<dbReference type="AlphaFoldDB" id="A0A8J5RSR5"/>
<comment type="caution">
    <text evidence="1">The sequence shown here is derived from an EMBL/GenBank/DDBJ whole genome shotgun (WGS) entry which is preliminary data.</text>
</comment>
<dbReference type="EMBL" id="JAAALK010000289">
    <property type="protein sequence ID" value="KAG8051038.1"/>
    <property type="molecule type" value="Genomic_DNA"/>
</dbReference>
<accession>A0A8J5RSR5</accession>
<dbReference type="Proteomes" id="UP000729402">
    <property type="component" value="Unassembled WGS sequence"/>
</dbReference>
<gene>
    <name evidence="1" type="ORF">GUJ93_ZPchr0009g901</name>
</gene>
<reference evidence="1" key="2">
    <citation type="submission" date="2021-02" db="EMBL/GenBank/DDBJ databases">
        <authorList>
            <person name="Kimball J.A."/>
            <person name="Haas M.W."/>
            <person name="Macchietto M."/>
            <person name="Kono T."/>
            <person name="Duquette J."/>
            <person name="Shao M."/>
        </authorList>
    </citation>
    <scope>NUCLEOTIDE SEQUENCE</scope>
    <source>
        <tissue evidence="1">Fresh leaf tissue</tissue>
    </source>
</reference>
<protein>
    <submittedName>
        <fullName evidence="1">Uncharacterized protein</fullName>
    </submittedName>
</protein>
<evidence type="ECO:0000313" key="1">
    <source>
        <dbReference type="EMBL" id="KAG8051038.1"/>
    </source>
</evidence>
<name>A0A8J5RSR5_ZIZPA</name>
<reference evidence="1" key="1">
    <citation type="journal article" date="2021" name="bioRxiv">
        <title>Whole Genome Assembly and Annotation of Northern Wild Rice, Zizania palustris L., Supports a Whole Genome Duplication in the Zizania Genus.</title>
        <authorList>
            <person name="Haas M."/>
            <person name="Kono T."/>
            <person name="Macchietto M."/>
            <person name="Millas R."/>
            <person name="McGilp L."/>
            <person name="Shao M."/>
            <person name="Duquette J."/>
            <person name="Hirsch C.N."/>
            <person name="Kimball J."/>
        </authorList>
    </citation>
    <scope>NUCLEOTIDE SEQUENCE</scope>
    <source>
        <tissue evidence="1">Fresh leaf tissue</tissue>
    </source>
</reference>